<dbReference type="GO" id="GO:0005615">
    <property type="term" value="C:extracellular space"/>
    <property type="evidence" value="ECO:0007669"/>
    <property type="project" value="TreeGrafter"/>
</dbReference>
<dbReference type="InterPro" id="IPR050344">
    <property type="entry name" value="Peptidase_M1_aminopeptidases"/>
</dbReference>
<comment type="caution">
    <text evidence="19">The sequence shown here is derived from an EMBL/GenBank/DDBJ whole genome shotgun (WGS) entry which is preliminary data.</text>
</comment>
<evidence type="ECO:0000256" key="7">
    <source>
        <dbReference type="ARBA" id="ARBA00022723"/>
    </source>
</evidence>
<dbReference type="Gene3D" id="1.10.390.10">
    <property type="entry name" value="Neutral Protease Domain 2"/>
    <property type="match status" value="1"/>
</dbReference>
<evidence type="ECO:0000256" key="4">
    <source>
        <dbReference type="ARBA" id="ARBA00022475"/>
    </source>
</evidence>
<keyword evidence="15" id="KW-1133">Transmembrane helix</keyword>
<dbReference type="PANTHER" id="PTHR11533">
    <property type="entry name" value="PROTEASE M1 ZINC METALLOPROTEASE"/>
    <property type="match status" value="1"/>
</dbReference>
<evidence type="ECO:0000256" key="13">
    <source>
        <dbReference type="ARBA" id="ARBA00023180"/>
    </source>
</evidence>
<feature type="signal peptide" evidence="16">
    <location>
        <begin position="1"/>
        <end position="29"/>
    </location>
</feature>
<dbReference type="InterPro" id="IPR024571">
    <property type="entry name" value="ERAP1-like_C_dom"/>
</dbReference>
<dbReference type="InterPro" id="IPR014782">
    <property type="entry name" value="Peptidase_M1_dom"/>
</dbReference>
<dbReference type="GO" id="GO:0005886">
    <property type="term" value="C:plasma membrane"/>
    <property type="evidence" value="ECO:0007669"/>
    <property type="project" value="UniProtKB-SubCell"/>
</dbReference>
<evidence type="ECO:0000259" key="17">
    <source>
        <dbReference type="Pfam" id="PF01433"/>
    </source>
</evidence>
<comment type="subcellular location">
    <subcellularLocation>
        <location evidence="2">Cell membrane</location>
        <topology evidence="2">Lipid-anchor</topology>
        <topology evidence="2">GPI-anchor</topology>
    </subcellularLocation>
</comment>
<evidence type="ECO:0000256" key="15">
    <source>
        <dbReference type="SAM" id="Phobius"/>
    </source>
</evidence>
<comment type="cofactor">
    <cofactor evidence="1">
        <name>Zn(2+)</name>
        <dbReference type="ChEBI" id="CHEBI:29105"/>
    </cofactor>
</comment>
<sequence>MAHELGHKWFGNLVTCFWWSNLWLNESFASFFEYFGAHNADPSLELADQFVVDYVHSALNWDAAAGATPMNWTSVIDNDSVSAHFSTTSYAKGASVLRMLEHFVGERTFRNALRYYLRDNAYQLGTPEKLYDAFRQATSEDLSYTQTYPGIEIGELFDSWVQNGGSPVVNVDVNMNTGVITLSQERFLISTPATPLAPQQWQIPISWTHSGNLDFTNTKPALVLTDTATIQNAAGHNFVILNIAQSGLYRVNYDDHNWEMIASYLRGSNRQRIHKLNRAQIVNDVLHFLRADKISITRAFDVLSFLEHETDYYVWAGALGQIDWLRRRLEHLPAAHAQFDTYLLSLMDTAIGHLGYNEGASDSTSTILNRMQILNYACNLGHAGCVSDSLNKWRNHRADDSILVPVNLRRYVYCVGIREGDATDYEFLYAKYNASQNTADMVVILRALGCTKDETLLNHYLGQSMHNDRVRIHDKTNAFSYALQGNRENLPIVLSFLYANYNEIRETYGGSARLTIAINALATYLTDFTLISELELGASFGAAINVVNSAISNLAWGNRLAPEIYEYLLERNSAVTVAAPILLLFAALAARFLH</sequence>
<dbReference type="GO" id="GO:0098552">
    <property type="term" value="C:side of membrane"/>
    <property type="evidence" value="ECO:0007669"/>
    <property type="project" value="UniProtKB-KW"/>
</dbReference>
<accession>A0A0L7L425</accession>
<keyword evidence="10" id="KW-0862">Zinc</keyword>
<keyword evidence="7" id="KW-0479">Metal-binding</keyword>
<keyword evidence="12 15" id="KW-0472">Membrane</keyword>
<dbReference type="Pfam" id="PF01433">
    <property type="entry name" value="Peptidase_M1"/>
    <property type="match status" value="1"/>
</dbReference>
<evidence type="ECO:0008006" key="21">
    <source>
        <dbReference type="Google" id="ProtNLM"/>
    </source>
</evidence>
<evidence type="ECO:0000256" key="14">
    <source>
        <dbReference type="ARBA" id="ARBA00023288"/>
    </source>
</evidence>
<evidence type="ECO:0000256" key="3">
    <source>
        <dbReference type="ARBA" id="ARBA00010136"/>
    </source>
</evidence>
<evidence type="ECO:0000256" key="1">
    <source>
        <dbReference type="ARBA" id="ARBA00001947"/>
    </source>
</evidence>
<dbReference type="STRING" id="104452.A0A0L7L425"/>
<feature type="transmembrane region" description="Helical" evidence="15">
    <location>
        <begin position="574"/>
        <end position="593"/>
    </location>
</feature>
<dbReference type="GO" id="GO:0070006">
    <property type="term" value="F:metalloaminopeptidase activity"/>
    <property type="evidence" value="ECO:0007669"/>
    <property type="project" value="TreeGrafter"/>
</dbReference>
<keyword evidence="9" id="KW-0378">Hydrolase</keyword>
<dbReference type="GO" id="GO:0043171">
    <property type="term" value="P:peptide catabolic process"/>
    <property type="evidence" value="ECO:0007669"/>
    <property type="project" value="TreeGrafter"/>
</dbReference>
<dbReference type="AlphaFoldDB" id="A0A0L7L425"/>
<feature type="chain" id="PRO_5005573132" description="Aminopeptidase" evidence="16">
    <location>
        <begin position="30"/>
        <end position="594"/>
    </location>
</feature>
<evidence type="ECO:0000256" key="9">
    <source>
        <dbReference type="ARBA" id="ARBA00022801"/>
    </source>
</evidence>
<dbReference type="Gene3D" id="2.60.40.1910">
    <property type="match status" value="1"/>
</dbReference>
<keyword evidence="11" id="KW-0482">Metalloprotease</keyword>
<name>A0A0L7L425_OPEBR</name>
<feature type="domain" description="Peptidase M1 membrane alanine aminopeptidase" evidence="17">
    <location>
        <begin position="2"/>
        <end position="143"/>
    </location>
</feature>
<evidence type="ECO:0000256" key="5">
    <source>
        <dbReference type="ARBA" id="ARBA00022622"/>
    </source>
</evidence>
<evidence type="ECO:0000313" key="19">
    <source>
        <dbReference type="EMBL" id="KOB70212.1"/>
    </source>
</evidence>
<keyword evidence="14" id="KW-0449">Lipoprotein</keyword>
<evidence type="ECO:0000256" key="6">
    <source>
        <dbReference type="ARBA" id="ARBA00022670"/>
    </source>
</evidence>
<keyword evidence="4" id="KW-1003">Cell membrane</keyword>
<dbReference type="InterPro" id="IPR027268">
    <property type="entry name" value="Peptidase_M4/M1_CTD_sf"/>
</dbReference>
<dbReference type="Proteomes" id="UP000037510">
    <property type="component" value="Unassembled WGS sequence"/>
</dbReference>
<evidence type="ECO:0000256" key="16">
    <source>
        <dbReference type="SAM" id="SignalP"/>
    </source>
</evidence>
<evidence type="ECO:0000256" key="2">
    <source>
        <dbReference type="ARBA" id="ARBA00004609"/>
    </source>
</evidence>
<keyword evidence="8 16" id="KW-0732">Signal</keyword>
<gene>
    <name evidence="19" type="ORF">OBRU01_15690</name>
</gene>
<evidence type="ECO:0000259" key="18">
    <source>
        <dbReference type="Pfam" id="PF11838"/>
    </source>
</evidence>
<dbReference type="EMBL" id="JTDY01003068">
    <property type="protein sequence ID" value="KOB70212.1"/>
    <property type="molecule type" value="Genomic_DNA"/>
</dbReference>
<dbReference type="Pfam" id="PF11838">
    <property type="entry name" value="ERAP1_C"/>
    <property type="match status" value="1"/>
</dbReference>
<reference evidence="19 20" key="1">
    <citation type="journal article" date="2015" name="Genome Biol. Evol.">
        <title>The genome of winter moth (Operophtera brumata) provides a genomic perspective on sexual dimorphism and phenology.</title>
        <authorList>
            <person name="Derks M.F."/>
            <person name="Smit S."/>
            <person name="Salis L."/>
            <person name="Schijlen E."/>
            <person name="Bossers A."/>
            <person name="Mateman C."/>
            <person name="Pijl A.S."/>
            <person name="de Ridder D."/>
            <person name="Groenen M.A."/>
            <person name="Visser M.E."/>
            <person name="Megens H.J."/>
        </authorList>
    </citation>
    <scope>NUCLEOTIDE SEQUENCE [LARGE SCALE GENOMIC DNA]</scope>
    <source>
        <strain evidence="19">WM2013NL</strain>
        <tissue evidence="19">Head and thorax</tissue>
    </source>
</reference>
<evidence type="ECO:0000256" key="10">
    <source>
        <dbReference type="ARBA" id="ARBA00022833"/>
    </source>
</evidence>
<keyword evidence="13" id="KW-0325">Glycoprotein</keyword>
<evidence type="ECO:0000256" key="12">
    <source>
        <dbReference type="ARBA" id="ARBA00023136"/>
    </source>
</evidence>
<dbReference type="GO" id="GO:0005737">
    <property type="term" value="C:cytoplasm"/>
    <property type="evidence" value="ECO:0007669"/>
    <property type="project" value="TreeGrafter"/>
</dbReference>
<organism evidence="19 20">
    <name type="scientific">Operophtera brumata</name>
    <name type="common">Winter moth</name>
    <name type="synonym">Phalaena brumata</name>
    <dbReference type="NCBI Taxonomy" id="104452"/>
    <lineage>
        <taxon>Eukaryota</taxon>
        <taxon>Metazoa</taxon>
        <taxon>Ecdysozoa</taxon>
        <taxon>Arthropoda</taxon>
        <taxon>Hexapoda</taxon>
        <taxon>Insecta</taxon>
        <taxon>Pterygota</taxon>
        <taxon>Neoptera</taxon>
        <taxon>Endopterygota</taxon>
        <taxon>Lepidoptera</taxon>
        <taxon>Glossata</taxon>
        <taxon>Ditrysia</taxon>
        <taxon>Geometroidea</taxon>
        <taxon>Geometridae</taxon>
        <taxon>Larentiinae</taxon>
        <taxon>Operophtera</taxon>
    </lineage>
</organism>
<dbReference type="Gene3D" id="1.25.50.20">
    <property type="match status" value="1"/>
</dbReference>
<evidence type="ECO:0000256" key="8">
    <source>
        <dbReference type="ARBA" id="ARBA00022729"/>
    </source>
</evidence>
<feature type="domain" description="ERAP1-like C-terminal" evidence="18">
    <location>
        <begin position="238"/>
        <end position="534"/>
    </location>
</feature>
<dbReference type="GO" id="GO:0006508">
    <property type="term" value="P:proteolysis"/>
    <property type="evidence" value="ECO:0007669"/>
    <property type="project" value="UniProtKB-KW"/>
</dbReference>
<keyword evidence="20" id="KW-1185">Reference proteome</keyword>
<dbReference type="GO" id="GO:0008270">
    <property type="term" value="F:zinc ion binding"/>
    <property type="evidence" value="ECO:0007669"/>
    <property type="project" value="InterPro"/>
</dbReference>
<keyword evidence="5" id="KW-0336">GPI-anchor</keyword>
<dbReference type="FunFam" id="2.60.40.1910:FF:000008">
    <property type="entry name" value="Aminopeptidase"/>
    <property type="match status" value="1"/>
</dbReference>
<keyword evidence="15" id="KW-0812">Transmembrane</keyword>
<protein>
    <recommendedName>
        <fullName evidence="21">Aminopeptidase</fullName>
    </recommendedName>
</protein>
<keyword evidence="6" id="KW-0645">Protease</keyword>
<evidence type="ECO:0000313" key="20">
    <source>
        <dbReference type="Proteomes" id="UP000037510"/>
    </source>
</evidence>
<dbReference type="SUPFAM" id="SSF55486">
    <property type="entry name" value="Metalloproteases ('zincins'), catalytic domain"/>
    <property type="match status" value="1"/>
</dbReference>
<dbReference type="PANTHER" id="PTHR11533:SF301">
    <property type="entry name" value="AMINOPEPTIDASE"/>
    <property type="match status" value="1"/>
</dbReference>
<evidence type="ECO:0000256" key="11">
    <source>
        <dbReference type="ARBA" id="ARBA00023049"/>
    </source>
</evidence>
<comment type="similarity">
    <text evidence="3">Belongs to the peptidase M1 family.</text>
</comment>
<proteinExistence type="inferred from homology"/>
<dbReference type="GO" id="GO:0042277">
    <property type="term" value="F:peptide binding"/>
    <property type="evidence" value="ECO:0007669"/>
    <property type="project" value="TreeGrafter"/>
</dbReference>